<dbReference type="AlphaFoldDB" id="A0A4Y6UVH7"/>
<feature type="transmembrane region" description="Helical" evidence="1">
    <location>
        <begin position="20"/>
        <end position="40"/>
    </location>
</feature>
<name>A0A4Y6UVH7_SACBS</name>
<evidence type="ECO:0000313" key="2">
    <source>
        <dbReference type="EMBL" id="QDH21742.1"/>
    </source>
</evidence>
<accession>A0A4Y6UVH7</accession>
<dbReference type="KEGG" id="saca:FFV09_13320"/>
<feature type="transmembrane region" description="Helical" evidence="1">
    <location>
        <begin position="171"/>
        <end position="193"/>
    </location>
</feature>
<dbReference type="Pfam" id="PF12730">
    <property type="entry name" value="ABC2_membrane_4"/>
    <property type="match status" value="1"/>
</dbReference>
<keyword evidence="3" id="KW-1185">Reference proteome</keyword>
<evidence type="ECO:0000313" key="3">
    <source>
        <dbReference type="Proteomes" id="UP000316968"/>
    </source>
</evidence>
<dbReference type="PANTHER" id="PTHR37305:SF1">
    <property type="entry name" value="MEMBRANE PROTEIN"/>
    <property type="match status" value="1"/>
</dbReference>
<dbReference type="RefSeq" id="WP_141448286.1">
    <property type="nucleotide sequence ID" value="NZ_CP041217.1"/>
</dbReference>
<feature type="transmembrane region" description="Helical" evidence="1">
    <location>
        <begin position="46"/>
        <end position="75"/>
    </location>
</feature>
<dbReference type="PANTHER" id="PTHR37305">
    <property type="entry name" value="INTEGRAL MEMBRANE PROTEIN-RELATED"/>
    <property type="match status" value="1"/>
</dbReference>
<keyword evidence="1" id="KW-0472">Membrane</keyword>
<dbReference type="EMBL" id="CP041217">
    <property type="protein sequence ID" value="QDH21742.1"/>
    <property type="molecule type" value="Genomic_DNA"/>
</dbReference>
<dbReference type="CDD" id="cd21809">
    <property type="entry name" value="ABC-2_lan_permease-like"/>
    <property type="match status" value="1"/>
</dbReference>
<protein>
    <submittedName>
        <fullName evidence="2">ABC transporter permease subunit</fullName>
    </submittedName>
</protein>
<evidence type="ECO:0000256" key="1">
    <source>
        <dbReference type="SAM" id="Phobius"/>
    </source>
</evidence>
<keyword evidence="1" id="KW-0812">Transmembrane</keyword>
<feature type="transmembrane region" description="Helical" evidence="1">
    <location>
        <begin position="96"/>
        <end position="119"/>
    </location>
</feature>
<feature type="transmembrane region" description="Helical" evidence="1">
    <location>
        <begin position="139"/>
        <end position="159"/>
    </location>
</feature>
<dbReference type="OrthoDB" id="9781996at2"/>
<dbReference type="Proteomes" id="UP000316968">
    <property type="component" value="Chromosome"/>
</dbReference>
<reference evidence="2 3" key="1">
    <citation type="submission" date="2019-06" db="EMBL/GenBank/DDBJ databases">
        <title>Saccharibacillus brassicae sp. nov., an endophytic bacterium isolated from Chinese cabbage seeds (Brassica pekinensis).</title>
        <authorList>
            <person name="Jiang L."/>
            <person name="Lee J."/>
            <person name="Kim S.W."/>
        </authorList>
    </citation>
    <scope>NUCLEOTIDE SEQUENCE [LARGE SCALE GENOMIC DNA]</scope>
    <source>
        <strain evidence="3">KCTC 43072 / ATSA2</strain>
    </source>
</reference>
<gene>
    <name evidence="2" type="ORF">FFV09_13320</name>
</gene>
<organism evidence="2 3">
    <name type="scientific">Saccharibacillus brassicae</name>
    <dbReference type="NCBI Taxonomy" id="2583377"/>
    <lineage>
        <taxon>Bacteria</taxon>
        <taxon>Bacillati</taxon>
        <taxon>Bacillota</taxon>
        <taxon>Bacilli</taxon>
        <taxon>Bacillales</taxon>
        <taxon>Paenibacillaceae</taxon>
        <taxon>Saccharibacillus</taxon>
    </lineage>
</organism>
<sequence length="246" mass="26567">MATWISALRSERIKLGRSQIMLLAIIDPILCAGIGLLSSVDNNADGWLALLLVMTMLHAMLLLPMMAGIFSAFVCRYEHAGGGWKQILSLPVSRSALYLSKLLVVAGVLAISQLLFFAAVLGVGLLKGFDLSYVPWGEFAQRAVLGFVACLPLVALQLFVSTMWTSFAAPLVLNMMFTVPNILISNSATYGPYYPWAQPMLVMMEAGGGYDFGAFATPTQTLLLTIGGSFALFLAVGLVYFNRKPV</sequence>
<proteinExistence type="predicted"/>
<feature type="transmembrane region" description="Helical" evidence="1">
    <location>
        <begin position="222"/>
        <end position="241"/>
    </location>
</feature>
<keyword evidence="1" id="KW-1133">Transmembrane helix</keyword>